<feature type="binding site" evidence="17">
    <location>
        <position position="442"/>
    </location>
    <ligand>
        <name>(6S)-NADPHX</name>
        <dbReference type="ChEBI" id="CHEBI:64076"/>
    </ligand>
</feature>
<feature type="binding site" evidence="18">
    <location>
        <position position="142"/>
    </location>
    <ligand>
        <name>(6S)-NADPHX</name>
        <dbReference type="ChEBI" id="CHEBI:64076"/>
    </ligand>
</feature>
<keyword evidence="11 18" id="KW-0413">Isomerase</keyword>
<evidence type="ECO:0000259" key="20">
    <source>
        <dbReference type="PROSITE" id="PS51383"/>
    </source>
</evidence>
<feature type="binding site" evidence="18">
    <location>
        <position position="127"/>
    </location>
    <ligand>
        <name>K(+)</name>
        <dbReference type="ChEBI" id="CHEBI:29103"/>
    </ligand>
</feature>
<comment type="function">
    <text evidence="18">Catalyzes the epimerization of the S- and R-forms of NAD(P)HX, a damaged form of NAD(P)H that is a result of enzymatic or heat-dependent hydration. This is a prerequisite for the S-specific NAD(P)H-hydrate dehydratase to allow the repair of both epimers of NAD(P)HX.</text>
</comment>
<dbReference type="PIRSF" id="PIRSF017184">
    <property type="entry name" value="Nnr"/>
    <property type="match status" value="1"/>
</dbReference>
<dbReference type="Pfam" id="PF03853">
    <property type="entry name" value="YjeF_N"/>
    <property type="match status" value="1"/>
</dbReference>
<comment type="cofactor">
    <cofactor evidence="17">
        <name>Mg(2+)</name>
        <dbReference type="ChEBI" id="CHEBI:18420"/>
    </cofactor>
</comment>
<dbReference type="PANTHER" id="PTHR12592">
    <property type="entry name" value="ATP-DEPENDENT (S)-NAD(P)H-HYDRATE DEHYDRATASE FAMILY MEMBER"/>
    <property type="match status" value="1"/>
</dbReference>
<dbReference type="EC" id="4.2.1.136" evidence="19"/>
<name>A0ABT4L3X6_9SPHI</name>
<dbReference type="InterPro" id="IPR000631">
    <property type="entry name" value="CARKD"/>
</dbReference>
<keyword evidence="8 17" id="KW-0521">NADP</keyword>
<evidence type="ECO:0000256" key="5">
    <source>
        <dbReference type="ARBA" id="ARBA00022723"/>
    </source>
</evidence>
<evidence type="ECO:0000256" key="16">
    <source>
        <dbReference type="ARBA" id="ARBA00049209"/>
    </source>
</evidence>
<keyword evidence="5 18" id="KW-0479">Metal-binding</keyword>
<evidence type="ECO:0000256" key="8">
    <source>
        <dbReference type="ARBA" id="ARBA00022857"/>
    </source>
</evidence>
<feature type="binding site" evidence="17">
    <location>
        <position position="441"/>
    </location>
    <ligand>
        <name>AMP</name>
        <dbReference type="ChEBI" id="CHEBI:456215"/>
    </ligand>
</feature>
<feature type="binding site" evidence="18">
    <location>
        <begin position="131"/>
        <end position="137"/>
    </location>
    <ligand>
        <name>(6S)-NADPHX</name>
        <dbReference type="ChEBI" id="CHEBI:64076"/>
    </ligand>
</feature>
<dbReference type="PROSITE" id="PS51383">
    <property type="entry name" value="YJEF_C_3"/>
    <property type="match status" value="1"/>
</dbReference>
<evidence type="ECO:0000256" key="17">
    <source>
        <dbReference type="HAMAP-Rule" id="MF_01965"/>
    </source>
</evidence>
<evidence type="ECO:0000259" key="21">
    <source>
        <dbReference type="PROSITE" id="PS51385"/>
    </source>
</evidence>
<keyword evidence="13" id="KW-0511">Multifunctional enzyme</keyword>
<comment type="similarity">
    <text evidence="4 19">In the C-terminal section; belongs to the NnrD/CARKD family.</text>
</comment>
<evidence type="ECO:0000256" key="11">
    <source>
        <dbReference type="ARBA" id="ARBA00023235"/>
    </source>
</evidence>
<dbReference type="HAMAP" id="MF_01965">
    <property type="entry name" value="NADHX_dehydratase"/>
    <property type="match status" value="1"/>
</dbReference>
<comment type="similarity">
    <text evidence="18">Belongs to the NnrE/AIBP family.</text>
</comment>
<comment type="function">
    <text evidence="17">Catalyzes the dehydration of the S-form of NAD(P)HX at the expense of ADP, which is converted to AMP. Together with NAD(P)HX epimerase, which catalyzes the epimerization of the S- and R-forms, the enzyme allows the repair of both epimers of NAD(P)HX, a damaged form of NAD(P)H that is a result of enzymatic or heat-dependent hydration.</text>
</comment>
<dbReference type="InterPro" id="IPR004443">
    <property type="entry name" value="YjeF_N_dom"/>
</dbReference>
<reference evidence="22" key="1">
    <citation type="submission" date="2022-12" db="EMBL/GenBank/DDBJ databases">
        <title>Genome sequence of HCMS5-2.</title>
        <authorList>
            <person name="Woo H."/>
        </authorList>
    </citation>
    <scope>NUCLEOTIDE SEQUENCE</scope>
    <source>
        <strain evidence="22">HCMS5-2</strain>
    </source>
</reference>
<dbReference type="InterPro" id="IPR030677">
    <property type="entry name" value="Nnr"/>
</dbReference>
<comment type="caution">
    <text evidence="22">The sequence shown here is derived from an EMBL/GenBank/DDBJ whole genome shotgun (WGS) entry which is preliminary data.</text>
</comment>
<evidence type="ECO:0000256" key="10">
    <source>
        <dbReference type="ARBA" id="ARBA00023027"/>
    </source>
</evidence>
<accession>A0ABT4L3X6</accession>
<dbReference type="SUPFAM" id="SSF64153">
    <property type="entry name" value="YjeF N-terminal domain-like"/>
    <property type="match status" value="1"/>
</dbReference>
<evidence type="ECO:0000256" key="15">
    <source>
        <dbReference type="ARBA" id="ARBA00048238"/>
    </source>
</evidence>
<proteinExistence type="inferred from homology"/>
<keyword evidence="12 17" id="KW-0456">Lyase</keyword>
<evidence type="ECO:0000256" key="18">
    <source>
        <dbReference type="HAMAP-Rule" id="MF_01966"/>
    </source>
</evidence>
<comment type="similarity">
    <text evidence="3 19">In the N-terminal section; belongs to the NnrE/AIBP family.</text>
</comment>
<evidence type="ECO:0000313" key="23">
    <source>
        <dbReference type="Proteomes" id="UP001144347"/>
    </source>
</evidence>
<dbReference type="SUPFAM" id="SSF53613">
    <property type="entry name" value="Ribokinase-like"/>
    <property type="match status" value="1"/>
</dbReference>
<keyword evidence="9 18" id="KW-0630">Potassium</keyword>
<dbReference type="NCBIfam" id="TIGR00197">
    <property type="entry name" value="yjeF_nterm"/>
    <property type="match status" value="1"/>
</dbReference>
<feature type="binding site" evidence="18">
    <location>
        <begin position="59"/>
        <end position="63"/>
    </location>
    <ligand>
        <name>(6S)-NADPHX</name>
        <dbReference type="ChEBI" id="CHEBI:64076"/>
    </ligand>
</feature>
<feature type="binding site" evidence="17">
    <location>
        <position position="377"/>
    </location>
    <ligand>
        <name>(6S)-NADPHX</name>
        <dbReference type="ChEBI" id="CHEBI:64076"/>
    </ligand>
</feature>
<keyword evidence="10 17" id="KW-0520">NAD</keyword>
<dbReference type="Proteomes" id="UP001144347">
    <property type="component" value="Unassembled WGS sequence"/>
</dbReference>
<comment type="catalytic activity">
    <reaction evidence="2 18 19">
        <text>(6R)-NADPHX = (6S)-NADPHX</text>
        <dbReference type="Rhea" id="RHEA:32227"/>
        <dbReference type="ChEBI" id="CHEBI:64076"/>
        <dbReference type="ChEBI" id="CHEBI:64077"/>
        <dbReference type="EC" id="5.1.99.6"/>
    </reaction>
</comment>
<evidence type="ECO:0000256" key="14">
    <source>
        <dbReference type="ARBA" id="ARBA00025153"/>
    </source>
</evidence>
<feature type="binding site" evidence="18">
    <location>
        <position position="60"/>
    </location>
    <ligand>
        <name>K(+)</name>
        <dbReference type="ChEBI" id="CHEBI:29103"/>
    </ligand>
</feature>
<comment type="catalytic activity">
    <reaction evidence="1 18 19">
        <text>(6R)-NADHX = (6S)-NADHX</text>
        <dbReference type="Rhea" id="RHEA:32215"/>
        <dbReference type="ChEBI" id="CHEBI:64074"/>
        <dbReference type="ChEBI" id="CHEBI:64075"/>
        <dbReference type="EC" id="5.1.99.6"/>
    </reaction>
</comment>
<evidence type="ECO:0000256" key="13">
    <source>
        <dbReference type="ARBA" id="ARBA00023268"/>
    </source>
</evidence>
<keyword evidence="23" id="KW-1185">Reference proteome</keyword>
<evidence type="ECO:0000256" key="3">
    <source>
        <dbReference type="ARBA" id="ARBA00006001"/>
    </source>
</evidence>
<dbReference type="RefSeq" id="WP_269425712.1">
    <property type="nucleotide sequence ID" value="NZ_JAPWGM010000001.1"/>
</dbReference>
<evidence type="ECO:0000256" key="6">
    <source>
        <dbReference type="ARBA" id="ARBA00022741"/>
    </source>
</evidence>
<dbReference type="Gene3D" id="3.40.1190.20">
    <property type="match status" value="1"/>
</dbReference>
<feature type="binding site" evidence="17">
    <location>
        <begin position="412"/>
        <end position="416"/>
    </location>
    <ligand>
        <name>AMP</name>
        <dbReference type="ChEBI" id="CHEBI:456215"/>
    </ligand>
</feature>
<dbReference type="PROSITE" id="PS51385">
    <property type="entry name" value="YJEF_N"/>
    <property type="match status" value="1"/>
</dbReference>
<evidence type="ECO:0000256" key="7">
    <source>
        <dbReference type="ARBA" id="ARBA00022840"/>
    </source>
</evidence>
<feature type="binding site" evidence="17">
    <location>
        <position position="263"/>
    </location>
    <ligand>
        <name>(6S)-NADPHX</name>
        <dbReference type="ChEBI" id="CHEBI:64076"/>
    </ligand>
</feature>
<gene>
    <name evidence="18" type="primary">nnrE</name>
    <name evidence="17" type="synonym">nnrD</name>
    <name evidence="22" type="ORF">O0955_01255</name>
</gene>
<comment type="cofactor">
    <cofactor evidence="18 19">
        <name>K(+)</name>
        <dbReference type="ChEBI" id="CHEBI:29103"/>
    </cofactor>
    <text evidence="18 19">Binds 1 potassium ion per subunit.</text>
</comment>
<dbReference type="EC" id="5.1.99.6" evidence="19"/>
<dbReference type="InterPro" id="IPR036652">
    <property type="entry name" value="YjeF_N_dom_sf"/>
</dbReference>
<comment type="subunit">
    <text evidence="17">Homotetramer.</text>
</comment>
<evidence type="ECO:0000256" key="19">
    <source>
        <dbReference type="PIRNR" id="PIRNR017184"/>
    </source>
</evidence>
<dbReference type="HAMAP" id="MF_01966">
    <property type="entry name" value="NADHX_epimerase"/>
    <property type="match status" value="1"/>
</dbReference>
<comment type="catalytic activity">
    <reaction evidence="15 17 19">
        <text>(6S)-NADHX + ADP = AMP + phosphate + NADH + H(+)</text>
        <dbReference type="Rhea" id="RHEA:32223"/>
        <dbReference type="ChEBI" id="CHEBI:15378"/>
        <dbReference type="ChEBI" id="CHEBI:43474"/>
        <dbReference type="ChEBI" id="CHEBI:57945"/>
        <dbReference type="ChEBI" id="CHEBI:64074"/>
        <dbReference type="ChEBI" id="CHEBI:456215"/>
        <dbReference type="ChEBI" id="CHEBI:456216"/>
        <dbReference type="EC" id="4.2.1.136"/>
    </reaction>
</comment>
<dbReference type="CDD" id="cd01171">
    <property type="entry name" value="YXKO-related"/>
    <property type="match status" value="1"/>
</dbReference>
<sequence length="502" mass="54612">MQTLLTSVQMRKADEYTIANKPIASVDLMEQAAKSFVKNFIRDEPDAGKNIAVLCGKGNNGGDGLAIAYLLLGAGYKNLKVYLVNFSAQKSDDYTINLQRLEETRCLKIKIDQPSAFKNINADLIIDAILGSGLNKPLKGDYLELVASINQLNKKIYAVDAPTGFFAEGKIPAPYNGIKAYKTICFQRPKINFFFPESVAATAHFEVAEIGLDEDFIQKSTTDFYLIEKQDVAERLKPRKIFSHKGTYGHALIIAGNTNTMGAALLSSMACLYAGAGLTTACIPQSGLTALNAVLPEVMALPRDEYTRIENPAKYQSIAIGPGLGVSIENERLLESLIANNIANNKVLVIDADALNIVSDRQDLLDKLPVNSILTPHMKEFDRLFGEHESWWDRVETAKNKARELKIVIVLKNQFTFICTPGGKVIINPTGNAAMAQGGMGDILTGIIASFAAQGYSSEDAAILACYIHGRAGDDLAKKRIVVTASQLAKRISKEIRALTGS</sequence>
<evidence type="ECO:0000313" key="22">
    <source>
        <dbReference type="EMBL" id="MCZ4242618.1"/>
    </source>
</evidence>
<comment type="similarity">
    <text evidence="17">Belongs to the NnrD/CARKD family.</text>
</comment>
<comment type="function">
    <text evidence="14 19">Bifunctional enzyme that catalyzes the epimerization of the S- and R-forms of NAD(P)HX and the dehydration of the S-form of NAD(P)HX at the expense of ADP, which is converted to AMP. This allows the repair of both epimers of NAD(P)HX, a damaged form of NAD(P)H that is a result of enzymatic or heat-dependent hydration.</text>
</comment>
<comment type="catalytic activity">
    <reaction evidence="16 17 19">
        <text>(6S)-NADPHX + ADP = AMP + phosphate + NADPH + H(+)</text>
        <dbReference type="Rhea" id="RHEA:32235"/>
        <dbReference type="ChEBI" id="CHEBI:15378"/>
        <dbReference type="ChEBI" id="CHEBI:43474"/>
        <dbReference type="ChEBI" id="CHEBI:57783"/>
        <dbReference type="ChEBI" id="CHEBI:64076"/>
        <dbReference type="ChEBI" id="CHEBI:456215"/>
        <dbReference type="ChEBI" id="CHEBI:456216"/>
        <dbReference type="EC" id="4.2.1.136"/>
    </reaction>
</comment>
<evidence type="ECO:0000256" key="1">
    <source>
        <dbReference type="ARBA" id="ARBA00000013"/>
    </source>
</evidence>
<feature type="domain" description="YjeF N-terminal" evidence="21">
    <location>
        <begin position="10"/>
        <end position="218"/>
    </location>
</feature>
<evidence type="ECO:0000256" key="9">
    <source>
        <dbReference type="ARBA" id="ARBA00022958"/>
    </source>
</evidence>
<evidence type="ECO:0000256" key="2">
    <source>
        <dbReference type="ARBA" id="ARBA00000909"/>
    </source>
</evidence>
<feature type="binding site" evidence="18">
    <location>
        <position position="160"/>
    </location>
    <ligand>
        <name>(6S)-NADPHX</name>
        <dbReference type="ChEBI" id="CHEBI:64076"/>
    </ligand>
</feature>
<keyword evidence="7 17" id="KW-0067">ATP-binding</keyword>
<dbReference type="PANTHER" id="PTHR12592:SF0">
    <property type="entry name" value="ATP-DEPENDENT (S)-NAD(P)H-HYDRATE DEHYDRATASE"/>
    <property type="match status" value="1"/>
</dbReference>
<feature type="domain" description="YjeF C-terminal" evidence="20">
    <location>
        <begin position="228"/>
        <end position="499"/>
    </location>
</feature>
<keyword evidence="6 17" id="KW-0547">Nucleotide-binding</keyword>
<protein>
    <recommendedName>
        <fullName evidence="19">Bifunctional NAD(P)H-hydrate repair enzyme</fullName>
    </recommendedName>
    <alternativeName>
        <fullName evidence="19">Nicotinamide nucleotide repair protein</fullName>
    </alternativeName>
    <domain>
        <recommendedName>
            <fullName evidence="19">ADP-dependent (S)-NAD(P)H-hydrate dehydratase</fullName>
            <ecNumber evidence="19">4.2.1.136</ecNumber>
        </recommendedName>
        <alternativeName>
            <fullName evidence="19">ADP-dependent NAD(P)HX dehydratase</fullName>
        </alternativeName>
    </domain>
    <domain>
        <recommendedName>
            <fullName evidence="19">NAD(P)H-hydrate epimerase</fullName>
            <ecNumber evidence="19">5.1.99.6</ecNumber>
        </recommendedName>
    </domain>
</protein>
<feature type="binding site" evidence="17">
    <location>
        <position position="323"/>
    </location>
    <ligand>
        <name>(6S)-NADPHX</name>
        <dbReference type="ChEBI" id="CHEBI:64076"/>
    </ligand>
</feature>
<dbReference type="Pfam" id="PF01256">
    <property type="entry name" value="Carb_kinase"/>
    <property type="match status" value="1"/>
</dbReference>
<dbReference type="InterPro" id="IPR029056">
    <property type="entry name" value="Ribokinase-like"/>
</dbReference>
<dbReference type="Gene3D" id="3.40.50.10260">
    <property type="entry name" value="YjeF N-terminal domain"/>
    <property type="match status" value="1"/>
</dbReference>
<feature type="binding site" evidence="18">
    <location>
        <position position="163"/>
    </location>
    <ligand>
        <name>K(+)</name>
        <dbReference type="ChEBI" id="CHEBI:29103"/>
    </ligand>
</feature>
<dbReference type="EMBL" id="JAPWGM010000001">
    <property type="protein sequence ID" value="MCZ4242618.1"/>
    <property type="molecule type" value="Genomic_DNA"/>
</dbReference>
<organism evidence="22 23">
    <name type="scientific">Pedobacter punctiformis</name>
    <dbReference type="NCBI Taxonomy" id="3004097"/>
    <lineage>
        <taxon>Bacteria</taxon>
        <taxon>Pseudomonadati</taxon>
        <taxon>Bacteroidota</taxon>
        <taxon>Sphingobacteriia</taxon>
        <taxon>Sphingobacteriales</taxon>
        <taxon>Sphingobacteriaceae</taxon>
        <taxon>Pedobacter</taxon>
    </lineage>
</organism>
<evidence type="ECO:0000256" key="12">
    <source>
        <dbReference type="ARBA" id="ARBA00023239"/>
    </source>
</evidence>
<dbReference type="NCBIfam" id="TIGR00196">
    <property type="entry name" value="yjeF_cterm"/>
    <property type="match status" value="1"/>
</dbReference>
<evidence type="ECO:0000256" key="4">
    <source>
        <dbReference type="ARBA" id="ARBA00009524"/>
    </source>
</evidence>